<evidence type="ECO:0000259" key="4">
    <source>
        <dbReference type="PROSITE" id="PS50893"/>
    </source>
</evidence>
<dbReference type="InterPro" id="IPR001387">
    <property type="entry name" value="Cro/C1-type_HTH"/>
</dbReference>
<keyword evidence="1" id="KW-0813">Transport</keyword>
<accession>A0A839H952</accession>
<organism evidence="6 7">
    <name type="scientific">Limosilactobacillus albertensis</name>
    <dbReference type="NCBI Taxonomy" id="2759752"/>
    <lineage>
        <taxon>Bacteria</taxon>
        <taxon>Bacillati</taxon>
        <taxon>Bacillota</taxon>
        <taxon>Bacilli</taxon>
        <taxon>Lactobacillales</taxon>
        <taxon>Lactobacillaceae</taxon>
        <taxon>Limosilactobacillus</taxon>
    </lineage>
</organism>
<evidence type="ECO:0000313" key="7">
    <source>
        <dbReference type="Proteomes" id="UP000547628"/>
    </source>
</evidence>
<dbReference type="GO" id="GO:0003677">
    <property type="term" value="F:DNA binding"/>
    <property type="evidence" value="ECO:0007669"/>
    <property type="project" value="InterPro"/>
</dbReference>
<evidence type="ECO:0000256" key="1">
    <source>
        <dbReference type="ARBA" id="ARBA00022448"/>
    </source>
</evidence>
<dbReference type="EMBL" id="JACIVD010000055">
    <property type="protein sequence ID" value="MBB1123049.1"/>
    <property type="molecule type" value="Genomic_DNA"/>
</dbReference>
<dbReference type="SUPFAM" id="SSF52540">
    <property type="entry name" value="P-loop containing nucleoside triphosphate hydrolases"/>
    <property type="match status" value="1"/>
</dbReference>
<evidence type="ECO:0000256" key="3">
    <source>
        <dbReference type="ARBA" id="ARBA00022840"/>
    </source>
</evidence>
<evidence type="ECO:0000256" key="2">
    <source>
        <dbReference type="ARBA" id="ARBA00022741"/>
    </source>
</evidence>
<comment type="caution">
    <text evidence="6">The sequence shown here is derived from an EMBL/GenBank/DDBJ whole genome shotgun (WGS) entry which is preliminary data.</text>
</comment>
<sequence>MQDIFPQQLLKLRTEKQLSQTELARRLYVSRQAVSKWENGDADPSIDKLILLAKIFKVSLDHLILGIPDHNNLILQLNHIAMTFNTPVLKDINLSIFNNERIALLGSNGAGKTTLVKIIEGALTPTNGTVEWQINKKDFLNIMPQNDLLIPALKVKEQITLAAQISKVNNSERINRLLEQFNLKSQQNTLVAKLSGGQKRRLSLIVSTLRQSKLLILDEPTVGMDLESIDYFWQFIDQVTGSIMVITHDFNQIDKFFSRVLLLKDGQISYDVSVKEIHQHNQSIEQWYRQVNQ</sequence>
<dbReference type="InterPro" id="IPR010982">
    <property type="entry name" value="Lambda_DNA-bd_dom_sf"/>
</dbReference>
<dbReference type="InterPro" id="IPR050763">
    <property type="entry name" value="ABC_transporter_ATP-binding"/>
</dbReference>
<dbReference type="InterPro" id="IPR027417">
    <property type="entry name" value="P-loop_NTPase"/>
</dbReference>
<feature type="domain" description="HTH cro/C1-type" evidence="5">
    <location>
        <begin position="9"/>
        <end position="63"/>
    </location>
</feature>
<dbReference type="SMART" id="SM00530">
    <property type="entry name" value="HTH_XRE"/>
    <property type="match status" value="1"/>
</dbReference>
<dbReference type="Pfam" id="PF01381">
    <property type="entry name" value="HTH_3"/>
    <property type="match status" value="1"/>
</dbReference>
<keyword evidence="3" id="KW-0067">ATP-binding</keyword>
<dbReference type="GO" id="GO:0005524">
    <property type="term" value="F:ATP binding"/>
    <property type="evidence" value="ECO:0007669"/>
    <property type="project" value="UniProtKB-KW"/>
</dbReference>
<proteinExistence type="predicted"/>
<dbReference type="InterPro" id="IPR017871">
    <property type="entry name" value="ABC_transporter-like_CS"/>
</dbReference>
<protein>
    <submittedName>
        <fullName evidence="6">XRE family transcriptional regulator</fullName>
    </submittedName>
</protein>
<dbReference type="PANTHER" id="PTHR42711:SF17">
    <property type="entry name" value="ABC TRANSPORTER ATP-BINDING PROTEIN"/>
    <property type="match status" value="1"/>
</dbReference>
<feature type="domain" description="ABC transporter" evidence="4">
    <location>
        <begin position="74"/>
        <end position="290"/>
    </location>
</feature>
<name>A0A839H952_9LACO</name>
<gene>
    <name evidence="6" type="ORF">H5S41_03615</name>
</gene>
<dbReference type="PROSITE" id="PS50943">
    <property type="entry name" value="HTH_CROC1"/>
    <property type="match status" value="1"/>
</dbReference>
<dbReference type="GO" id="GO:0016887">
    <property type="term" value="F:ATP hydrolysis activity"/>
    <property type="evidence" value="ECO:0007669"/>
    <property type="project" value="InterPro"/>
</dbReference>
<dbReference type="Proteomes" id="UP000547628">
    <property type="component" value="Unassembled WGS sequence"/>
</dbReference>
<dbReference type="CDD" id="cd00093">
    <property type="entry name" value="HTH_XRE"/>
    <property type="match status" value="1"/>
</dbReference>
<reference evidence="6 7" key="1">
    <citation type="submission" date="2020-07" db="EMBL/GenBank/DDBJ databases">
        <title>Description of Limosilactobacillus balticus sp. nov., Limosilactobacillus agrestis sp. nov., Limosilactobacillus albertensis sp. nov., Limosilactobacillus rudii sp. nov., Limosilactobacillus fastidiosus sp. nov., five novel Limosilactobacillus species isolated from the vertebrate gastrointestinal tract, and proposal of 6 subspecies of Limosilactobacillus reuteri adapted to the gastrointestinal tract of specific vertebrate hosts.</title>
        <authorList>
            <person name="Li F."/>
            <person name="Cheng C."/>
            <person name="Zheng J."/>
            <person name="Quevedo R.M."/>
            <person name="Li J."/>
            <person name="Roos S."/>
            <person name="Gaenzle M.G."/>
            <person name="Walter J."/>
        </authorList>
    </citation>
    <scope>NUCLEOTIDE SEQUENCE [LARGE SCALE GENOMIC DNA]</scope>
    <source>
        <strain evidence="6 7">Lr3000</strain>
    </source>
</reference>
<dbReference type="SMART" id="SM00382">
    <property type="entry name" value="AAA"/>
    <property type="match status" value="1"/>
</dbReference>
<keyword evidence="2" id="KW-0547">Nucleotide-binding</keyword>
<dbReference type="SUPFAM" id="SSF47413">
    <property type="entry name" value="lambda repressor-like DNA-binding domains"/>
    <property type="match status" value="1"/>
</dbReference>
<dbReference type="RefSeq" id="WP_182602372.1">
    <property type="nucleotide sequence ID" value="NZ_JACIVD010000055.1"/>
</dbReference>
<dbReference type="PANTHER" id="PTHR42711">
    <property type="entry name" value="ABC TRANSPORTER ATP-BINDING PROTEIN"/>
    <property type="match status" value="1"/>
</dbReference>
<dbReference type="Gene3D" id="1.10.260.40">
    <property type="entry name" value="lambda repressor-like DNA-binding domains"/>
    <property type="match status" value="1"/>
</dbReference>
<dbReference type="Gene3D" id="3.40.50.300">
    <property type="entry name" value="P-loop containing nucleotide triphosphate hydrolases"/>
    <property type="match status" value="1"/>
</dbReference>
<dbReference type="AlphaFoldDB" id="A0A839H952"/>
<dbReference type="InterPro" id="IPR003593">
    <property type="entry name" value="AAA+_ATPase"/>
</dbReference>
<evidence type="ECO:0000313" key="6">
    <source>
        <dbReference type="EMBL" id="MBB1123049.1"/>
    </source>
</evidence>
<dbReference type="InterPro" id="IPR003439">
    <property type="entry name" value="ABC_transporter-like_ATP-bd"/>
</dbReference>
<dbReference type="PROSITE" id="PS00211">
    <property type="entry name" value="ABC_TRANSPORTER_1"/>
    <property type="match status" value="1"/>
</dbReference>
<dbReference type="Pfam" id="PF00005">
    <property type="entry name" value="ABC_tran"/>
    <property type="match status" value="1"/>
</dbReference>
<dbReference type="PROSITE" id="PS50893">
    <property type="entry name" value="ABC_TRANSPORTER_2"/>
    <property type="match status" value="1"/>
</dbReference>
<evidence type="ECO:0000259" key="5">
    <source>
        <dbReference type="PROSITE" id="PS50943"/>
    </source>
</evidence>